<protein>
    <submittedName>
        <fullName evidence="10">Protein rarD</fullName>
    </submittedName>
</protein>
<dbReference type="AlphaFoldDB" id="A0A198UGS5"/>
<name>A0A198UGS5_MORCA</name>
<dbReference type="EMBL" id="LXHC01000022">
    <property type="protein sequence ID" value="OAU95606.1"/>
    <property type="molecule type" value="Genomic_DNA"/>
</dbReference>
<evidence type="ECO:0000259" key="9">
    <source>
        <dbReference type="Pfam" id="PF00892"/>
    </source>
</evidence>
<feature type="transmembrane region" description="Helical" evidence="8">
    <location>
        <begin position="258"/>
        <end position="281"/>
    </location>
</feature>
<dbReference type="NCBIfam" id="TIGR00688">
    <property type="entry name" value="rarD"/>
    <property type="match status" value="1"/>
</dbReference>
<reference evidence="10 11" key="1">
    <citation type="journal article" date="2016" name="Genome Biol. Evol.">
        <title>Comparative Genomic Analyses of the Moraxella catarrhalis Serosensitive and Seroresistant Lineages Demonstrate Their Independent Evolution.</title>
        <authorList>
            <person name="Earl J.P."/>
            <person name="de Vries S.P."/>
            <person name="Ahmed A."/>
            <person name="Powell E."/>
            <person name="Schultz M.P."/>
            <person name="Hermans P.W."/>
            <person name="Hill D.J."/>
            <person name="Zhou Z."/>
            <person name="Constantinidou C.I."/>
            <person name="Hu F.Z."/>
            <person name="Bootsma H.J."/>
            <person name="Ehrlich G.D."/>
        </authorList>
    </citation>
    <scope>NUCLEOTIDE SEQUENCE [LARGE SCALE GENOMIC DNA]</scope>
    <source>
        <strain evidence="10 11">Z7542</strain>
    </source>
</reference>
<keyword evidence="5 8" id="KW-0812">Transmembrane</keyword>
<keyword evidence="11" id="KW-1185">Reference proteome</keyword>
<evidence type="ECO:0000256" key="3">
    <source>
        <dbReference type="ARBA" id="ARBA00022448"/>
    </source>
</evidence>
<feature type="transmembrane region" description="Helical" evidence="8">
    <location>
        <begin position="200"/>
        <end position="217"/>
    </location>
</feature>
<dbReference type="SUPFAM" id="SSF103481">
    <property type="entry name" value="Multidrug resistance efflux transporter EmrE"/>
    <property type="match status" value="2"/>
</dbReference>
<sequence>MMTAVLRYTGRIFQMSHLLTGNKLMIGVILAALSNVLFGVLYAYSKWMAPLTGTQVFFWRMVMMWLCMAAFLVMTGKMAQVKSDLQAIRGAKSWVYLLLPTPILASQLWLFMWAPVNGQSIQVSMGYFLFPLTMVVAGFLVFRERLTKLQTLAVALAAAGVSVEIWRTSGISWATLWVCGTYPIYYVMRRLLGVRALSGLFVDLSIIAPICLAGILMSDAAMVTSSGTLLIKALGLGAISVLAMATNIEASRLLPVSLFGMLSYLEPVLLFILSITILGSVFSLGMLVSYGLIWAAVVCLIIQGLFANRQKDEQRS</sequence>
<evidence type="ECO:0000256" key="5">
    <source>
        <dbReference type="ARBA" id="ARBA00022692"/>
    </source>
</evidence>
<feature type="transmembrane region" description="Helical" evidence="8">
    <location>
        <begin position="21"/>
        <end position="44"/>
    </location>
</feature>
<dbReference type="Proteomes" id="UP000078228">
    <property type="component" value="Unassembled WGS sequence"/>
</dbReference>
<comment type="similarity">
    <text evidence="2">Belongs to the EamA transporter family.</text>
</comment>
<comment type="subcellular location">
    <subcellularLocation>
        <location evidence="1">Cell membrane</location>
        <topology evidence="1">Multi-pass membrane protein</topology>
    </subcellularLocation>
</comment>
<feature type="domain" description="EamA" evidence="9">
    <location>
        <begin position="25"/>
        <end position="162"/>
    </location>
</feature>
<evidence type="ECO:0000256" key="7">
    <source>
        <dbReference type="ARBA" id="ARBA00023136"/>
    </source>
</evidence>
<evidence type="ECO:0000313" key="11">
    <source>
        <dbReference type="Proteomes" id="UP000078228"/>
    </source>
</evidence>
<dbReference type="InterPro" id="IPR037185">
    <property type="entry name" value="EmrE-like"/>
</dbReference>
<evidence type="ECO:0000256" key="2">
    <source>
        <dbReference type="ARBA" id="ARBA00007362"/>
    </source>
</evidence>
<evidence type="ECO:0000256" key="6">
    <source>
        <dbReference type="ARBA" id="ARBA00022989"/>
    </source>
</evidence>
<evidence type="ECO:0000256" key="8">
    <source>
        <dbReference type="SAM" id="Phobius"/>
    </source>
</evidence>
<feature type="transmembrane region" description="Helical" evidence="8">
    <location>
        <begin position="287"/>
        <end position="307"/>
    </location>
</feature>
<feature type="transmembrane region" description="Helical" evidence="8">
    <location>
        <begin position="171"/>
        <end position="188"/>
    </location>
</feature>
<keyword evidence="3" id="KW-0813">Transport</keyword>
<feature type="transmembrane region" description="Helical" evidence="8">
    <location>
        <begin position="94"/>
        <end position="114"/>
    </location>
</feature>
<feature type="transmembrane region" description="Helical" evidence="8">
    <location>
        <begin position="120"/>
        <end position="142"/>
    </location>
</feature>
<accession>A0A198UGS5</accession>
<dbReference type="Pfam" id="PF00892">
    <property type="entry name" value="EamA"/>
    <property type="match status" value="1"/>
</dbReference>
<keyword evidence="7 8" id="KW-0472">Membrane</keyword>
<gene>
    <name evidence="10" type="ORF">AO384_1212</name>
</gene>
<dbReference type="PATRIC" id="fig|480.238.peg.1471"/>
<dbReference type="GO" id="GO:0005886">
    <property type="term" value="C:plasma membrane"/>
    <property type="evidence" value="ECO:0007669"/>
    <property type="project" value="UniProtKB-SubCell"/>
</dbReference>
<evidence type="ECO:0000256" key="1">
    <source>
        <dbReference type="ARBA" id="ARBA00004651"/>
    </source>
</evidence>
<comment type="caution">
    <text evidence="10">The sequence shown here is derived from an EMBL/GenBank/DDBJ whole genome shotgun (WGS) entry which is preliminary data.</text>
</comment>
<evidence type="ECO:0000313" key="10">
    <source>
        <dbReference type="EMBL" id="OAU95606.1"/>
    </source>
</evidence>
<organism evidence="10 11">
    <name type="scientific">Moraxella catarrhalis</name>
    <name type="common">Branhamella catarrhalis</name>
    <dbReference type="NCBI Taxonomy" id="480"/>
    <lineage>
        <taxon>Bacteria</taxon>
        <taxon>Pseudomonadati</taxon>
        <taxon>Pseudomonadota</taxon>
        <taxon>Gammaproteobacteria</taxon>
        <taxon>Moraxellales</taxon>
        <taxon>Moraxellaceae</taxon>
        <taxon>Moraxella</taxon>
    </lineage>
</organism>
<feature type="transmembrane region" description="Helical" evidence="8">
    <location>
        <begin position="56"/>
        <end position="74"/>
    </location>
</feature>
<feature type="transmembrane region" description="Helical" evidence="8">
    <location>
        <begin position="229"/>
        <end position="246"/>
    </location>
</feature>
<dbReference type="InterPro" id="IPR004626">
    <property type="entry name" value="RarD"/>
</dbReference>
<feature type="transmembrane region" description="Helical" evidence="8">
    <location>
        <begin position="149"/>
        <end position="165"/>
    </location>
</feature>
<keyword evidence="4" id="KW-1003">Cell membrane</keyword>
<proteinExistence type="inferred from homology"/>
<evidence type="ECO:0000256" key="4">
    <source>
        <dbReference type="ARBA" id="ARBA00022475"/>
    </source>
</evidence>
<dbReference type="InterPro" id="IPR000620">
    <property type="entry name" value="EamA_dom"/>
</dbReference>
<keyword evidence="6 8" id="KW-1133">Transmembrane helix</keyword>